<evidence type="ECO:0000256" key="3">
    <source>
        <dbReference type="ARBA" id="ARBA00022475"/>
    </source>
</evidence>
<dbReference type="Pfam" id="PF02308">
    <property type="entry name" value="MgtC"/>
    <property type="match status" value="1"/>
</dbReference>
<dbReference type="RefSeq" id="WP_378799581.1">
    <property type="nucleotide sequence ID" value="NZ_JBHUER010000008.1"/>
</dbReference>
<evidence type="ECO:0000256" key="7">
    <source>
        <dbReference type="RuleBase" id="RU365041"/>
    </source>
</evidence>
<comment type="similarity">
    <text evidence="2 7">Belongs to the MgtC/SapB family.</text>
</comment>
<reference evidence="10" key="1">
    <citation type="journal article" date="2019" name="Int. J. Syst. Evol. Microbiol.">
        <title>The Global Catalogue of Microorganisms (GCM) 10K type strain sequencing project: providing services to taxonomists for standard genome sequencing and annotation.</title>
        <authorList>
            <consortium name="The Broad Institute Genomics Platform"/>
            <consortium name="The Broad Institute Genome Sequencing Center for Infectious Disease"/>
            <person name="Wu L."/>
            <person name="Ma J."/>
        </authorList>
    </citation>
    <scope>NUCLEOTIDE SEQUENCE [LARGE SCALE GENOMIC DNA]</scope>
    <source>
        <strain evidence="10">KCTC 23707</strain>
    </source>
</reference>
<dbReference type="PANTHER" id="PTHR33778">
    <property type="entry name" value="PROTEIN MGTC"/>
    <property type="match status" value="1"/>
</dbReference>
<keyword evidence="4 7" id="KW-0812">Transmembrane</keyword>
<dbReference type="InterPro" id="IPR049177">
    <property type="entry name" value="MgtC_SapB_SrpB_YhiD_N"/>
</dbReference>
<dbReference type="PRINTS" id="PR01837">
    <property type="entry name" value="MGTCSAPBPROT"/>
</dbReference>
<feature type="transmembrane region" description="Helical" evidence="7">
    <location>
        <begin position="6"/>
        <end position="30"/>
    </location>
</feature>
<comment type="caution">
    <text evidence="9">The sequence shown here is derived from an EMBL/GenBank/DDBJ whole genome shotgun (WGS) entry which is preliminary data.</text>
</comment>
<keyword evidence="6 7" id="KW-0472">Membrane</keyword>
<keyword evidence="5 7" id="KW-1133">Transmembrane helix</keyword>
<keyword evidence="10" id="KW-1185">Reference proteome</keyword>
<comment type="subcellular location">
    <subcellularLocation>
        <location evidence="7">Cell inner membrane</location>
        <topology evidence="7">Multi-pass membrane protein</topology>
    </subcellularLocation>
    <subcellularLocation>
        <location evidence="1">Cell membrane</location>
        <topology evidence="1">Multi-pass membrane protein</topology>
    </subcellularLocation>
</comment>
<evidence type="ECO:0000256" key="4">
    <source>
        <dbReference type="ARBA" id="ARBA00022692"/>
    </source>
</evidence>
<dbReference type="Proteomes" id="UP001597308">
    <property type="component" value="Unassembled WGS sequence"/>
</dbReference>
<organism evidence="9 10">
    <name type="scientific">Methylopila henanensis</name>
    <dbReference type="NCBI Taxonomy" id="873516"/>
    <lineage>
        <taxon>Bacteria</taxon>
        <taxon>Pseudomonadati</taxon>
        <taxon>Pseudomonadota</taxon>
        <taxon>Alphaproteobacteria</taxon>
        <taxon>Hyphomicrobiales</taxon>
        <taxon>Methylopilaceae</taxon>
        <taxon>Methylopila</taxon>
    </lineage>
</organism>
<accession>A0ABW4K7S4</accession>
<keyword evidence="7" id="KW-0997">Cell inner membrane</keyword>
<evidence type="ECO:0000313" key="9">
    <source>
        <dbReference type="EMBL" id="MFD1703473.1"/>
    </source>
</evidence>
<gene>
    <name evidence="9" type="ORF">ACFSCV_10710</name>
</gene>
<feature type="domain" description="MgtC/SapB/SrpB/YhiD N-terminal" evidence="8">
    <location>
        <begin position="17"/>
        <end position="148"/>
    </location>
</feature>
<evidence type="ECO:0000256" key="1">
    <source>
        <dbReference type="ARBA" id="ARBA00004651"/>
    </source>
</evidence>
<sequence>MLTETSDAYLLESCLRLLAAAGCGIAIGLNRDLKQKPMGMRTLGLVAVGAAVVSLAALQPAELRDNPDAFSRVVQGILQGVLTGIGFIGAGAVLKLPNDSAIRGLTTAAAVWATAALGVACALADWRFMLAAFFVTGVVLILPRKIARWLGFDPGE</sequence>
<evidence type="ECO:0000259" key="8">
    <source>
        <dbReference type="Pfam" id="PF02308"/>
    </source>
</evidence>
<evidence type="ECO:0000256" key="2">
    <source>
        <dbReference type="ARBA" id="ARBA00009298"/>
    </source>
</evidence>
<feature type="transmembrane region" description="Helical" evidence="7">
    <location>
        <begin position="73"/>
        <end position="94"/>
    </location>
</feature>
<protein>
    <recommendedName>
        <fullName evidence="7">Protein MgtC</fullName>
    </recommendedName>
</protein>
<name>A0ABW4K7S4_9HYPH</name>
<dbReference type="InterPro" id="IPR003416">
    <property type="entry name" value="MgtC/SapB/SrpB/YhiD_fam"/>
</dbReference>
<keyword evidence="3" id="KW-1003">Cell membrane</keyword>
<evidence type="ECO:0000256" key="6">
    <source>
        <dbReference type="ARBA" id="ARBA00023136"/>
    </source>
</evidence>
<proteinExistence type="inferred from homology"/>
<dbReference type="PANTHER" id="PTHR33778:SF1">
    <property type="entry name" value="MAGNESIUM TRANSPORTER YHID-RELATED"/>
    <property type="match status" value="1"/>
</dbReference>
<feature type="transmembrane region" description="Helical" evidence="7">
    <location>
        <begin position="101"/>
        <end position="120"/>
    </location>
</feature>
<dbReference type="EMBL" id="JBHUER010000008">
    <property type="protein sequence ID" value="MFD1703473.1"/>
    <property type="molecule type" value="Genomic_DNA"/>
</dbReference>
<evidence type="ECO:0000256" key="5">
    <source>
        <dbReference type="ARBA" id="ARBA00022989"/>
    </source>
</evidence>
<feature type="transmembrane region" description="Helical" evidence="7">
    <location>
        <begin position="126"/>
        <end position="142"/>
    </location>
</feature>
<evidence type="ECO:0000313" key="10">
    <source>
        <dbReference type="Proteomes" id="UP001597308"/>
    </source>
</evidence>
<feature type="transmembrane region" description="Helical" evidence="7">
    <location>
        <begin position="42"/>
        <end position="61"/>
    </location>
</feature>